<dbReference type="InterPro" id="IPR002885">
    <property type="entry name" value="PPR_rpt"/>
</dbReference>
<gene>
    <name evidence="3" type="ORF">IFM89_024677</name>
</gene>
<feature type="repeat" description="PPR" evidence="2">
    <location>
        <begin position="5"/>
        <end position="39"/>
    </location>
</feature>
<keyword evidence="4" id="KW-1185">Reference proteome</keyword>
<evidence type="ECO:0000256" key="1">
    <source>
        <dbReference type="ARBA" id="ARBA00022737"/>
    </source>
</evidence>
<dbReference type="InterPro" id="IPR011990">
    <property type="entry name" value="TPR-like_helical_dom_sf"/>
</dbReference>
<keyword evidence="1" id="KW-0677">Repeat</keyword>
<name>A0A835IFF5_9MAGN</name>
<evidence type="ECO:0000256" key="2">
    <source>
        <dbReference type="PROSITE-ProRule" id="PRU00708"/>
    </source>
</evidence>
<dbReference type="NCBIfam" id="TIGR00756">
    <property type="entry name" value="PPR"/>
    <property type="match status" value="3"/>
</dbReference>
<comment type="caution">
    <text evidence="3">The sequence shown here is derived from an EMBL/GenBank/DDBJ whole genome shotgun (WGS) entry which is preliminary data.</text>
</comment>
<dbReference type="GO" id="GO:0003723">
    <property type="term" value="F:RNA binding"/>
    <property type="evidence" value="ECO:0007669"/>
    <property type="project" value="InterPro"/>
</dbReference>
<feature type="repeat" description="PPR" evidence="2">
    <location>
        <begin position="159"/>
        <end position="193"/>
    </location>
</feature>
<evidence type="ECO:0000313" key="4">
    <source>
        <dbReference type="Proteomes" id="UP000631114"/>
    </source>
</evidence>
<dbReference type="GO" id="GO:0009451">
    <property type="term" value="P:RNA modification"/>
    <property type="evidence" value="ECO:0007669"/>
    <property type="project" value="InterPro"/>
</dbReference>
<dbReference type="EMBL" id="JADFTS010000003">
    <property type="protein sequence ID" value="KAF9615588.1"/>
    <property type="molecule type" value="Genomic_DNA"/>
</dbReference>
<feature type="repeat" description="PPR" evidence="2">
    <location>
        <begin position="58"/>
        <end position="92"/>
    </location>
</feature>
<dbReference type="Pfam" id="PF01535">
    <property type="entry name" value="PPR"/>
    <property type="match status" value="3"/>
</dbReference>
<dbReference type="Proteomes" id="UP000631114">
    <property type="component" value="Unassembled WGS sequence"/>
</dbReference>
<dbReference type="Pfam" id="PF12854">
    <property type="entry name" value="PPR_1"/>
    <property type="match status" value="1"/>
</dbReference>
<organism evidence="3 4">
    <name type="scientific">Coptis chinensis</name>
    <dbReference type="NCBI Taxonomy" id="261450"/>
    <lineage>
        <taxon>Eukaryota</taxon>
        <taxon>Viridiplantae</taxon>
        <taxon>Streptophyta</taxon>
        <taxon>Embryophyta</taxon>
        <taxon>Tracheophyta</taxon>
        <taxon>Spermatophyta</taxon>
        <taxon>Magnoliopsida</taxon>
        <taxon>Ranunculales</taxon>
        <taxon>Ranunculaceae</taxon>
        <taxon>Coptidoideae</taxon>
        <taxon>Coptis</taxon>
    </lineage>
</organism>
<sequence length="378" mass="41714">MPVRNEFSWSTMISAFSWSNRLEDAIAVYEMIPDPSVVSRTAMFTGYAQNGGIHEAINSASWAALISAFAQSGQSEEALKMLSELHKSGMVPSDSMFTSALFACANIGALEMGRQLHSLTVKAGCQCNSYVGNELISMYAKCRNLENVLQVFNTMRVRDTVSWNSLISGLSQNNMLDDARSIFEKMPRRDVVSWIAMISAYAQTGQGHLAFELFLDMMASGVKPNSSTVTGFLVTCGSLGARKLGKQIHCLIFKLGLDADVFVGNSLIAMYCKCGCKDGFWVFDETYEFDIVTWNTILIGCAQNGHVGGSGRSQEVDERSGVAKEPGISWIQIKNKLLSFVNGDKRQDHIEEVYTILKEFYGRLREVGYVPDTNFVSS</sequence>
<dbReference type="Pfam" id="PF13041">
    <property type="entry name" value="PPR_2"/>
    <property type="match status" value="1"/>
</dbReference>
<accession>A0A835IFF5</accession>
<dbReference type="AlphaFoldDB" id="A0A835IFF5"/>
<proteinExistence type="predicted"/>
<dbReference type="PANTHER" id="PTHR47926">
    <property type="entry name" value="PENTATRICOPEPTIDE REPEAT-CONTAINING PROTEIN"/>
    <property type="match status" value="1"/>
</dbReference>
<dbReference type="PROSITE" id="PS51375">
    <property type="entry name" value="PPR"/>
    <property type="match status" value="3"/>
</dbReference>
<protein>
    <recommendedName>
        <fullName evidence="5">Pentatricopeptide repeat-containing protein</fullName>
    </recommendedName>
</protein>
<dbReference type="InterPro" id="IPR046960">
    <property type="entry name" value="PPR_At4g14850-like_plant"/>
</dbReference>
<evidence type="ECO:0000313" key="3">
    <source>
        <dbReference type="EMBL" id="KAF9615588.1"/>
    </source>
</evidence>
<reference evidence="3 4" key="1">
    <citation type="submission" date="2020-10" db="EMBL/GenBank/DDBJ databases">
        <title>The Coptis chinensis genome and diversification of protoberbering-type alkaloids.</title>
        <authorList>
            <person name="Wang B."/>
            <person name="Shu S."/>
            <person name="Song C."/>
            <person name="Liu Y."/>
        </authorList>
    </citation>
    <scope>NUCLEOTIDE SEQUENCE [LARGE SCALE GENOMIC DNA]</scope>
    <source>
        <strain evidence="3">HL-2020</strain>
        <tissue evidence="3">Leaf</tissue>
    </source>
</reference>
<dbReference type="Gene3D" id="1.25.40.10">
    <property type="entry name" value="Tetratricopeptide repeat domain"/>
    <property type="match status" value="4"/>
</dbReference>
<evidence type="ECO:0008006" key="5">
    <source>
        <dbReference type="Google" id="ProtNLM"/>
    </source>
</evidence>
<dbReference type="OrthoDB" id="1868231at2759"/>